<dbReference type="PANTHER" id="PTHR34978">
    <property type="entry name" value="POSSIBLE SENSOR-TRANSDUCER PROTEIN BLAR"/>
    <property type="match status" value="1"/>
</dbReference>
<name>A0ABR6CT09_9BACI</name>
<evidence type="ECO:0000256" key="1">
    <source>
        <dbReference type="SAM" id="Phobius"/>
    </source>
</evidence>
<dbReference type="Proteomes" id="UP000626697">
    <property type="component" value="Unassembled WGS sequence"/>
</dbReference>
<feature type="transmembrane region" description="Helical" evidence="1">
    <location>
        <begin position="55"/>
        <end position="81"/>
    </location>
</feature>
<dbReference type="PANTHER" id="PTHR34978:SF3">
    <property type="entry name" value="SLR0241 PROTEIN"/>
    <property type="match status" value="1"/>
</dbReference>
<evidence type="ECO:0000313" key="4">
    <source>
        <dbReference type="Proteomes" id="UP000626697"/>
    </source>
</evidence>
<keyword evidence="4" id="KW-1185">Reference proteome</keyword>
<gene>
    <name evidence="3" type="ORF">HNP81_003468</name>
</gene>
<dbReference type="EMBL" id="JACJHX010000012">
    <property type="protein sequence ID" value="MBA9028148.1"/>
    <property type="molecule type" value="Genomic_DNA"/>
</dbReference>
<feature type="domain" description="Peptidase M56" evidence="2">
    <location>
        <begin position="62"/>
        <end position="213"/>
    </location>
</feature>
<dbReference type="CDD" id="cd07326">
    <property type="entry name" value="M56_BlaR1_MecR1_like"/>
    <property type="match status" value="1"/>
</dbReference>
<keyword evidence="1" id="KW-0472">Membrane</keyword>
<dbReference type="InterPro" id="IPR052173">
    <property type="entry name" value="Beta-lactam_resp_regulator"/>
</dbReference>
<organism evidence="3 4">
    <name type="scientific">Peribacillus huizhouensis</name>
    <dbReference type="NCBI Taxonomy" id="1501239"/>
    <lineage>
        <taxon>Bacteria</taxon>
        <taxon>Bacillati</taxon>
        <taxon>Bacillota</taxon>
        <taxon>Bacilli</taxon>
        <taxon>Bacillales</taxon>
        <taxon>Bacillaceae</taxon>
        <taxon>Peribacillus</taxon>
    </lineage>
</organism>
<keyword evidence="3" id="KW-0645">Protease</keyword>
<dbReference type="GO" id="GO:0006508">
    <property type="term" value="P:proteolysis"/>
    <property type="evidence" value="ECO:0007669"/>
    <property type="project" value="UniProtKB-KW"/>
</dbReference>
<dbReference type="GO" id="GO:0008233">
    <property type="term" value="F:peptidase activity"/>
    <property type="evidence" value="ECO:0007669"/>
    <property type="project" value="UniProtKB-KW"/>
</dbReference>
<keyword evidence="1" id="KW-0812">Transmembrane</keyword>
<keyword evidence="3" id="KW-0378">Hydrolase</keyword>
<feature type="transmembrane region" description="Helical" evidence="1">
    <location>
        <begin position="9"/>
        <end position="35"/>
    </location>
</feature>
<dbReference type="Pfam" id="PF05569">
    <property type="entry name" value="Peptidase_M56"/>
    <property type="match status" value="1"/>
</dbReference>
<proteinExistence type="predicted"/>
<keyword evidence="1" id="KW-1133">Transmembrane helix</keyword>
<sequence length="286" mass="33272">MMWWRKRSLFVIGLSFLIAVLIWSQMGMYIAHILFGVNLHVNVFKFCVSLFKEYSFYYFLVTIILNVLIAYTILITLIKIIEQFILLKKFKKVIFAQQNIGLTSFLNRKYERQHQDIIVIDHSESFAFTFGFRSPSIVLSSSLIEILDSDELVAVVEHETFHQKNDDSLKIFILQLIAQSIWFIPLTKWSYQNYKIMSELLADEYAIQKMGSELGLSSALFKLINNYYKGNASPTLVHFSDESVNFRLQQLVEPKKSIPVRLKTTSMVISIYVLLLLMGMIFVTIT</sequence>
<comment type="caution">
    <text evidence="3">The sequence shown here is derived from an EMBL/GenBank/DDBJ whole genome shotgun (WGS) entry which is preliminary data.</text>
</comment>
<dbReference type="Gene3D" id="3.30.2010.10">
    <property type="entry name" value="Metalloproteases ('zincins'), catalytic domain"/>
    <property type="match status" value="1"/>
</dbReference>
<dbReference type="InterPro" id="IPR008756">
    <property type="entry name" value="Peptidase_M56"/>
</dbReference>
<evidence type="ECO:0000313" key="3">
    <source>
        <dbReference type="EMBL" id="MBA9028148.1"/>
    </source>
</evidence>
<feature type="transmembrane region" description="Helical" evidence="1">
    <location>
        <begin position="265"/>
        <end position="285"/>
    </location>
</feature>
<accession>A0ABR6CT09</accession>
<reference evidence="3 4" key="1">
    <citation type="submission" date="2020-08" db="EMBL/GenBank/DDBJ databases">
        <title>Genomic Encyclopedia of Type Strains, Phase IV (KMG-IV): sequencing the most valuable type-strain genomes for metagenomic binning, comparative biology and taxonomic classification.</title>
        <authorList>
            <person name="Goeker M."/>
        </authorList>
    </citation>
    <scope>NUCLEOTIDE SEQUENCE [LARGE SCALE GENOMIC DNA]</scope>
    <source>
        <strain evidence="3 4">DSM 105481</strain>
    </source>
</reference>
<protein>
    <submittedName>
        <fullName evidence="3">Zn-dependent protease with chaperone function</fullName>
    </submittedName>
</protein>
<evidence type="ECO:0000259" key="2">
    <source>
        <dbReference type="Pfam" id="PF05569"/>
    </source>
</evidence>